<organism evidence="3 4">
    <name type="scientific">Natrarchaeobius halalkaliphilus</name>
    <dbReference type="NCBI Taxonomy" id="1679091"/>
    <lineage>
        <taxon>Archaea</taxon>
        <taxon>Methanobacteriati</taxon>
        <taxon>Methanobacteriota</taxon>
        <taxon>Stenosarchaea group</taxon>
        <taxon>Halobacteria</taxon>
        <taxon>Halobacteriales</taxon>
        <taxon>Natrialbaceae</taxon>
        <taxon>Natrarchaeobius</taxon>
    </lineage>
</organism>
<dbReference type="InterPro" id="IPR036388">
    <property type="entry name" value="WH-like_DNA-bd_sf"/>
</dbReference>
<dbReference type="InterPro" id="IPR055766">
    <property type="entry name" value="DUF7342"/>
</dbReference>
<dbReference type="Gene3D" id="1.10.10.10">
    <property type="entry name" value="Winged helix-like DNA-binding domain superfamily/Winged helix DNA-binding domain"/>
    <property type="match status" value="1"/>
</dbReference>
<gene>
    <name evidence="3" type="ORF">EA462_01470</name>
</gene>
<dbReference type="EMBL" id="REFY01000001">
    <property type="protein sequence ID" value="RQG92918.1"/>
    <property type="molecule type" value="Genomic_DNA"/>
</dbReference>
<evidence type="ECO:0000313" key="3">
    <source>
        <dbReference type="EMBL" id="RQG92918.1"/>
    </source>
</evidence>
<feature type="region of interest" description="Disordered" evidence="2">
    <location>
        <begin position="1"/>
        <end position="29"/>
    </location>
</feature>
<reference evidence="3 4" key="1">
    <citation type="submission" date="2018-10" db="EMBL/GenBank/DDBJ databases">
        <title>Natrarchaeobius chitinivorans gen. nov., sp. nov., and Natrarchaeobius haloalkaliphilus sp. nov., alkaliphilic, chitin-utilizing haloarchaea from hypersaline alkaline lakes.</title>
        <authorList>
            <person name="Sorokin D.Y."/>
            <person name="Elcheninov A.G."/>
            <person name="Kostrikina N.A."/>
            <person name="Bale N.J."/>
            <person name="Sinninghe Damste J.S."/>
            <person name="Khijniak T.V."/>
            <person name="Kublanov I.V."/>
            <person name="Toshchakov S.V."/>
        </authorList>
    </citation>
    <scope>NUCLEOTIDE SEQUENCE [LARGE SCALE GENOMIC DNA]</scope>
    <source>
        <strain evidence="3 4">AArcht-Sl</strain>
    </source>
</reference>
<keyword evidence="4" id="KW-1185">Reference proteome</keyword>
<evidence type="ECO:0000256" key="2">
    <source>
        <dbReference type="SAM" id="MobiDB-lite"/>
    </source>
</evidence>
<feature type="coiled-coil region" evidence="1">
    <location>
        <begin position="97"/>
        <end position="124"/>
    </location>
</feature>
<dbReference type="SUPFAM" id="SSF46785">
    <property type="entry name" value="Winged helix' DNA-binding domain"/>
    <property type="match status" value="1"/>
</dbReference>
<comment type="caution">
    <text evidence="3">The sequence shown here is derived from an EMBL/GenBank/DDBJ whole genome shotgun (WGS) entry which is preliminary data.</text>
</comment>
<accession>A0A3N6LSJ4</accession>
<evidence type="ECO:0000256" key="1">
    <source>
        <dbReference type="SAM" id="Coils"/>
    </source>
</evidence>
<sequence length="196" mass="21833">MVDPRSPDPYDDINEAVRSEWEAETTPAERVKNVIRHTYTPVTAGAVADDAQTTPKTARKHLEALAEDGFVTTTQGKRGATLYRRSNESLVTERANRLLSERSVEELTTRVAELQEEIQEYRETHGVDSPEELVVRLGNEALDNSDSDTRVDRSVVTEWQTTRRNLAFATAAVSIGKATDYIAESRSNSTQAVNSH</sequence>
<dbReference type="Proteomes" id="UP000273828">
    <property type="component" value="Unassembled WGS sequence"/>
</dbReference>
<dbReference type="RefSeq" id="WP_124176797.1">
    <property type="nucleotide sequence ID" value="NZ_REFY01000001.1"/>
</dbReference>
<name>A0A3N6LSJ4_9EURY</name>
<dbReference type="OrthoDB" id="240032at2157"/>
<keyword evidence="1" id="KW-0175">Coiled coil</keyword>
<protein>
    <submittedName>
        <fullName evidence="3">Transcriptional regulator</fullName>
    </submittedName>
</protein>
<dbReference type="AlphaFoldDB" id="A0A3N6LSJ4"/>
<dbReference type="InterPro" id="IPR036390">
    <property type="entry name" value="WH_DNA-bd_sf"/>
</dbReference>
<dbReference type="Pfam" id="PF24033">
    <property type="entry name" value="DUF7342"/>
    <property type="match status" value="1"/>
</dbReference>
<evidence type="ECO:0000313" key="4">
    <source>
        <dbReference type="Proteomes" id="UP000273828"/>
    </source>
</evidence>
<proteinExistence type="predicted"/>
<feature type="compositionally biased region" description="Basic and acidic residues" evidence="2">
    <location>
        <begin position="15"/>
        <end position="29"/>
    </location>
</feature>